<feature type="domain" description="Major facilitator superfamily (MFS) profile" evidence="8">
    <location>
        <begin position="57"/>
        <end position="211"/>
    </location>
</feature>
<keyword evidence="3 7" id="KW-0812">Transmembrane</keyword>
<reference evidence="9" key="2">
    <citation type="journal article" date="2023" name="IMA Fungus">
        <title>Comparative genomic study of the Penicillium genus elucidates a diverse pangenome and 15 lateral gene transfer events.</title>
        <authorList>
            <person name="Petersen C."/>
            <person name="Sorensen T."/>
            <person name="Nielsen M.R."/>
            <person name="Sondergaard T.E."/>
            <person name="Sorensen J.L."/>
            <person name="Fitzpatrick D.A."/>
            <person name="Frisvad J.C."/>
            <person name="Nielsen K.L."/>
        </authorList>
    </citation>
    <scope>NUCLEOTIDE SEQUENCE</scope>
    <source>
        <strain evidence="9">IBT 22155</strain>
    </source>
</reference>
<dbReference type="InterPro" id="IPR020846">
    <property type="entry name" value="MFS_dom"/>
</dbReference>
<feature type="transmembrane region" description="Helical" evidence="7">
    <location>
        <begin position="55"/>
        <end position="75"/>
    </location>
</feature>
<dbReference type="RefSeq" id="XP_056523712.1">
    <property type="nucleotide sequence ID" value="XM_056664655.1"/>
</dbReference>
<organism evidence="9 10">
    <name type="scientific">Penicillium bovifimosum</name>
    <dbReference type="NCBI Taxonomy" id="126998"/>
    <lineage>
        <taxon>Eukaryota</taxon>
        <taxon>Fungi</taxon>
        <taxon>Dikarya</taxon>
        <taxon>Ascomycota</taxon>
        <taxon>Pezizomycotina</taxon>
        <taxon>Eurotiomycetes</taxon>
        <taxon>Eurotiomycetidae</taxon>
        <taxon>Eurotiales</taxon>
        <taxon>Aspergillaceae</taxon>
        <taxon>Penicillium</taxon>
    </lineage>
</organism>
<comment type="caution">
    <text evidence="9">The sequence shown here is derived from an EMBL/GenBank/DDBJ whole genome shotgun (WGS) entry which is preliminary data.</text>
</comment>
<dbReference type="Proteomes" id="UP001149079">
    <property type="component" value="Unassembled WGS sequence"/>
</dbReference>
<gene>
    <name evidence="9" type="ORF">N7515_003911</name>
</gene>
<comment type="subcellular location">
    <subcellularLocation>
        <location evidence="1">Membrane</location>
        <topology evidence="1">Multi-pass membrane protein</topology>
    </subcellularLocation>
</comment>
<dbReference type="Gene3D" id="1.20.1720.10">
    <property type="entry name" value="Multidrug resistance protein D"/>
    <property type="match status" value="1"/>
</dbReference>
<accession>A0A9W9L549</accession>
<dbReference type="InterPro" id="IPR036259">
    <property type="entry name" value="MFS_trans_sf"/>
</dbReference>
<feature type="transmembrane region" description="Helical" evidence="7">
    <location>
        <begin position="95"/>
        <end position="112"/>
    </location>
</feature>
<keyword evidence="10" id="KW-1185">Reference proteome</keyword>
<dbReference type="GO" id="GO:0016020">
    <property type="term" value="C:membrane"/>
    <property type="evidence" value="ECO:0007669"/>
    <property type="project" value="UniProtKB-SubCell"/>
</dbReference>
<dbReference type="EMBL" id="JAPQKL010000003">
    <property type="protein sequence ID" value="KAJ5139063.1"/>
    <property type="molecule type" value="Genomic_DNA"/>
</dbReference>
<reference evidence="9" key="1">
    <citation type="submission" date="2022-11" db="EMBL/GenBank/DDBJ databases">
        <authorList>
            <person name="Petersen C."/>
        </authorList>
    </citation>
    <scope>NUCLEOTIDE SEQUENCE</scope>
    <source>
        <strain evidence="9">IBT 22155</strain>
    </source>
</reference>
<feature type="transmembrane region" description="Helical" evidence="7">
    <location>
        <begin position="149"/>
        <end position="171"/>
    </location>
</feature>
<evidence type="ECO:0000256" key="1">
    <source>
        <dbReference type="ARBA" id="ARBA00004141"/>
    </source>
</evidence>
<dbReference type="PANTHER" id="PTHR23502">
    <property type="entry name" value="MAJOR FACILITATOR SUPERFAMILY"/>
    <property type="match status" value="1"/>
</dbReference>
<dbReference type="InterPro" id="IPR011701">
    <property type="entry name" value="MFS"/>
</dbReference>
<name>A0A9W9L549_9EURO</name>
<dbReference type="GeneID" id="81403825"/>
<protein>
    <submittedName>
        <fullName evidence="9">Caffeine resistance protein 5</fullName>
    </submittedName>
</protein>
<feature type="compositionally biased region" description="Basic and acidic residues" evidence="6">
    <location>
        <begin position="10"/>
        <end position="19"/>
    </location>
</feature>
<sequence>MNKGIPEPEFEAHGEDARPSIEYSVPGDDETSNCIDWDGPDDLSNPMNWPDARKWSIIALVSFNTFNVSMAASIFTPGVPQMLRNFNNTNSQLSTFVVSVYIVGFVIGPLIFSPTSEIYGRLPITHVSNISFLIATVICAVSVDVPMLIVFRLLMGLSGCVPVTLGGGIIADLMSVERRGTALTIWAVGPLLVRLSEGIWHSVRDGDGHFG</sequence>
<dbReference type="GO" id="GO:0022857">
    <property type="term" value="F:transmembrane transporter activity"/>
    <property type="evidence" value="ECO:0007669"/>
    <property type="project" value="InterPro"/>
</dbReference>
<feature type="region of interest" description="Disordered" evidence="6">
    <location>
        <begin position="1"/>
        <end position="31"/>
    </location>
</feature>
<evidence type="ECO:0000256" key="6">
    <source>
        <dbReference type="SAM" id="MobiDB-lite"/>
    </source>
</evidence>
<dbReference type="OrthoDB" id="4369119at2759"/>
<keyword evidence="4 7" id="KW-1133">Transmembrane helix</keyword>
<proteinExistence type="inferred from homology"/>
<dbReference type="PROSITE" id="PS50850">
    <property type="entry name" value="MFS"/>
    <property type="match status" value="1"/>
</dbReference>
<evidence type="ECO:0000313" key="9">
    <source>
        <dbReference type="EMBL" id="KAJ5139063.1"/>
    </source>
</evidence>
<dbReference type="PANTHER" id="PTHR23502:SF68">
    <property type="entry name" value="MULTIDRUG TRANSPORTER, PUTATIVE (AFU_ORTHOLOGUE AFUA_3G01120)-RELATED"/>
    <property type="match status" value="1"/>
</dbReference>
<evidence type="ECO:0000259" key="8">
    <source>
        <dbReference type="PROSITE" id="PS50850"/>
    </source>
</evidence>
<comment type="similarity">
    <text evidence="2">Belongs to the major facilitator superfamily.</text>
</comment>
<dbReference type="Pfam" id="PF07690">
    <property type="entry name" value="MFS_1"/>
    <property type="match status" value="1"/>
</dbReference>
<evidence type="ECO:0000256" key="4">
    <source>
        <dbReference type="ARBA" id="ARBA00022989"/>
    </source>
</evidence>
<evidence type="ECO:0000313" key="10">
    <source>
        <dbReference type="Proteomes" id="UP001149079"/>
    </source>
</evidence>
<evidence type="ECO:0000256" key="2">
    <source>
        <dbReference type="ARBA" id="ARBA00008335"/>
    </source>
</evidence>
<feature type="transmembrane region" description="Helical" evidence="7">
    <location>
        <begin position="124"/>
        <end position="143"/>
    </location>
</feature>
<dbReference type="AlphaFoldDB" id="A0A9W9L549"/>
<evidence type="ECO:0000256" key="7">
    <source>
        <dbReference type="SAM" id="Phobius"/>
    </source>
</evidence>
<dbReference type="SUPFAM" id="SSF103473">
    <property type="entry name" value="MFS general substrate transporter"/>
    <property type="match status" value="1"/>
</dbReference>
<evidence type="ECO:0000256" key="5">
    <source>
        <dbReference type="ARBA" id="ARBA00023136"/>
    </source>
</evidence>
<evidence type="ECO:0000256" key="3">
    <source>
        <dbReference type="ARBA" id="ARBA00022692"/>
    </source>
</evidence>
<keyword evidence="5 7" id="KW-0472">Membrane</keyword>